<keyword evidence="16" id="KW-1185">Reference proteome</keyword>
<keyword evidence="5 11" id="KW-0999">Mitochondrion inner membrane</keyword>
<organism evidence="13 16">
    <name type="scientific">Didymodactylos carnosus</name>
    <dbReference type="NCBI Taxonomy" id="1234261"/>
    <lineage>
        <taxon>Eukaryota</taxon>
        <taxon>Metazoa</taxon>
        <taxon>Spiralia</taxon>
        <taxon>Gnathifera</taxon>
        <taxon>Rotifera</taxon>
        <taxon>Eurotatoria</taxon>
        <taxon>Bdelloidea</taxon>
        <taxon>Philodinida</taxon>
        <taxon>Philodinidae</taxon>
        <taxon>Didymodactylos</taxon>
    </lineage>
</organism>
<evidence type="ECO:0000256" key="8">
    <source>
        <dbReference type="ARBA" id="ARBA00023136"/>
    </source>
</evidence>
<dbReference type="EMBL" id="CAJNOK010000661">
    <property type="protein sequence ID" value="CAF0767687.1"/>
    <property type="molecule type" value="Genomic_DNA"/>
</dbReference>
<keyword evidence="4 11" id="KW-0479">Metal-binding</keyword>
<evidence type="ECO:0000313" key="15">
    <source>
        <dbReference type="EMBL" id="CAF3682658.1"/>
    </source>
</evidence>
<dbReference type="InterPro" id="IPR000511">
    <property type="entry name" value="Holocyt_c/c1_synthase"/>
</dbReference>
<dbReference type="PROSITE" id="PS00822">
    <property type="entry name" value="CYTO_HEME_LYASE_2"/>
    <property type="match status" value="1"/>
</dbReference>
<comment type="similarity">
    <text evidence="2 11">Belongs to the cytochrome c-type heme lyase family.</text>
</comment>
<evidence type="ECO:0000256" key="2">
    <source>
        <dbReference type="ARBA" id="ARBA00007255"/>
    </source>
</evidence>
<dbReference type="PANTHER" id="PTHR12743:SF0">
    <property type="entry name" value="HOLOCYTOCHROME C-TYPE SYNTHASE"/>
    <property type="match status" value="1"/>
</dbReference>
<name>A0A813ZL82_9BILA</name>
<gene>
    <name evidence="13" type="ORF">GPM918_LOCUS8586</name>
    <name evidence="12" type="ORF">OVA965_LOCUS2909</name>
    <name evidence="15" type="ORF">SRO942_LOCUS8586</name>
    <name evidence="14" type="ORF">TMI583_LOCUS2908</name>
</gene>
<comment type="caution">
    <text evidence="13">The sequence shown here is derived from an EMBL/GenBank/DDBJ whole genome shotgun (WGS) entry which is preliminary data.</text>
</comment>
<evidence type="ECO:0000256" key="7">
    <source>
        <dbReference type="ARBA" id="ARBA00023128"/>
    </source>
</evidence>
<dbReference type="Proteomes" id="UP000663829">
    <property type="component" value="Unassembled WGS sequence"/>
</dbReference>
<dbReference type="EMBL" id="CAJNOQ010001509">
    <property type="protein sequence ID" value="CAF0900038.1"/>
    <property type="molecule type" value="Genomic_DNA"/>
</dbReference>
<evidence type="ECO:0000313" key="13">
    <source>
        <dbReference type="EMBL" id="CAF0900038.1"/>
    </source>
</evidence>
<comment type="subcellular location">
    <subcellularLocation>
        <location evidence="1 11">Mitochondrion inner membrane</location>
    </subcellularLocation>
</comment>
<proteinExistence type="inferred from homology"/>
<dbReference type="GO" id="GO:0046872">
    <property type="term" value="F:metal ion binding"/>
    <property type="evidence" value="ECO:0007669"/>
    <property type="project" value="UniProtKB-KW"/>
</dbReference>
<dbReference type="EMBL" id="CAJOBA010000661">
    <property type="protein sequence ID" value="CAF3548187.1"/>
    <property type="molecule type" value="Genomic_DNA"/>
</dbReference>
<comment type="function">
    <text evidence="11">Lyase that catalyzes the covalent linking of the heme group to the cytochrome C apoprotein to produce the mature functional cytochrome.</text>
</comment>
<keyword evidence="8 11" id="KW-0472">Membrane</keyword>
<dbReference type="Pfam" id="PF01265">
    <property type="entry name" value="Cyto_heme_lyase"/>
    <property type="match status" value="1"/>
</dbReference>
<evidence type="ECO:0000256" key="4">
    <source>
        <dbReference type="ARBA" id="ARBA00022723"/>
    </source>
</evidence>
<evidence type="ECO:0000256" key="9">
    <source>
        <dbReference type="ARBA" id="ARBA00023239"/>
    </source>
</evidence>
<dbReference type="GO" id="GO:0004408">
    <property type="term" value="F:holocytochrome-c synthase activity"/>
    <property type="evidence" value="ECO:0007669"/>
    <property type="project" value="UniProtKB-EC"/>
</dbReference>
<dbReference type="Proteomes" id="UP000682733">
    <property type="component" value="Unassembled WGS sequence"/>
</dbReference>
<comment type="catalytic activity">
    <reaction evidence="10">
        <text>holo-[cytochrome c] = apo-[cytochrome c] + heme b</text>
        <dbReference type="Rhea" id="RHEA:22648"/>
        <dbReference type="Rhea" id="RHEA-COMP:10725"/>
        <dbReference type="Rhea" id="RHEA-COMP:10726"/>
        <dbReference type="ChEBI" id="CHEBI:29950"/>
        <dbReference type="ChEBI" id="CHEBI:60344"/>
        <dbReference type="ChEBI" id="CHEBI:83739"/>
        <dbReference type="EC" id="4.4.1.17"/>
    </reaction>
    <physiologicalReaction direction="right-to-left" evidence="10">
        <dbReference type="Rhea" id="RHEA:22650"/>
    </physiologicalReaction>
</comment>
<evidence type="ECO:0000256" key="3">
    <source>
        <dbReference type="ARBA" id="ARBA00022617"/>
    </source>
</evidence>
<dbReference type="AlphaFoldDB" id="A0A813ZL82"/>
<protein>
    <recommendedName>
        <fullName evidence="11">Holocytochrome c-type synthase</fullName>
        <ecNumber evidence="11">4.4.1.17</ecNumber>
    </recommendedName>
</protein>
<evidence type="ECO:0000256" key="10">
    <source>
        <dbReference type="ARBA" id="ARBA00023944"/>
    </source>
</evidence>
<dbReference type="Proteomes" id="UP000677228">
    <property type="component" value="Unassembled WGS sequence"/>
</dbReference>
<dbReference type="EC" id="4.4.1.17" evidence="11"/>
<evidence type="ECO:0000313" key="14">
    <source>
        <dbReference type="EMBL" id="CAF3548187.1"/>
    </source>
</evidence>
<accession>A0A813ZL82</accession>
<reference evidence="13" key="1">
    <citation type="submission" date="2021-02" db="EMBL/GenBank/DDBJ databases">
        <authorList>
            <person name="Nowell W R."/>
        </authorList>
    </citation>
    <scope>NUCLEOTIDE SEQUENCE</scope>
</reference>
<dbReference type="GO" id="GO:0005743">
    <property type="term" value="C:mitochondrial inner membrane"/>
    <property type="evidence" value="ECO:0007669"/>
    <property type="project" value="UniProtKB-SubCell"/>
</dbReference>
<evidence type="ECO:0000256" key="6">
    <source>
        <dbReference type="ARBA" id="ARBA00023004"/>
    </source>
</evidence>
<keyword evidence="6 11" id="KW-0408">Iron</keyword>
<dbReference type="PANTHER" id="PTHR12743">
    <property type="entry name" value="CYTOCHROME C1 HEME LYASE"/>
    <property type="match status" value="1"/>
</dbReference>
<evidence type="ECO:0000256" key="1">
    <source>
        <dbReference type="ARBA" id="ARBA00004273"/>
    </source>
</evidence>
<evidence type="ECO:0000313" key="12">
    <source>
        <dbReference type="EMBL" id="CAF0767687.1"/>
    </source>
</evidence>
<dbReference type="EMBL" id="CAJOBC010001509">
    <property type="protein sequence ID" value="CAF3682658.1"/>
    <property type="molecule type" value="Genomic_DNA"/>
</dbReference>
<sequence>MGYKLPFDRHDWIIDRCGKSVRYIIDYYDRENLDHETLTFTILDVRPAFDSFDAVKLNESNAQKRFFMSAIKRVENESEIRNNKNFMINDEKWYDLEQRTDEVLVPSKWVERLEENNLIHEQLQMLREKANNLGNNNAKPMSAENRENHYCTAAIQKLRNNEFNKRLRAHQMRWHSVVLIGEVASSLPLHTLDATEIEKQLYATLRK</sequence>
<dbReference type="OrthoDB" id="9976953at2759"/>
<evidence type="ECO:0000256" key="11">
    <source>
        <dbReference type="RuleBase" id="RU363130"/>
    </source>
</evidence>
<keyword evidence="7 11" id="KW-0496">Mitochondrion</keyword>
<keyword evidence="3 11" id="KW-0349">Heme</keyword>
<evidence type="ECO:0000256" key="5">
    <source>
        <dbReference type="ARBA" id="ARBA00022792"/>
    </source>
</evidence>
<keyword evidence="9 11" id="KW-0456">Lyase</keyword>
<evidence type="ECO:0000313" key="16">
    <source>
        <dbReference type="Proteomes" id="UP000663829"/>
    </source>
</evidence>
<dbReference type="Proteomes" id="UP000681722">
    <property type="component" value="Unassembled WGS sequence"/>
</dbReference>